<dbReference type="RefSeq" id="XP_001882755.1">
    <property type="nucleotide sequence ID" value="XM_001882720.1"/>
</dbReference>
<sequence>MRCVDRVWACCRVSGLPCLGIFARCVGRVPSFGWLHVASHLGVLPSRLLCRVSRVWAFSLSGHFRSMRRSRTVDVSRLVGCMSRRVAFGHVAVTSLASLSGVWAFSRPYAASTSCGCRVNEAEGSIDEGGWAGMGVRTKKISKAVWQLLQCFGLFGHHVNHGDG</sequence>
<organism evidence="2">
    <name type="scientific">Laccaria bicolor (strain S238N-H82 / ATCC MYA-4686)</name>
    <name type="common">Bicoloured deceiver</name>
    <name type="synonym">Laccaria laccata var. bicolor</name>
    <dbReference type="NCBI Taxonomy" id="486041"/>
    <lineage>
        <taxon>Eukaryota</taxon>
        <taxon>Fungi</taxon>
        <taxon>Dikarya</taxon>
        <taxon>Basidiomycota</taxon>
        <taxon>Agaricomycotina</taxon>
        <taxon>Agaricomycetes</taxon>
        <taxon>Agaricomycetidae</taxon>
        <taxon>Agaricales</taxon>
        <taxon>Agaricineae</taxon>
        <taxon>Hydnangiaceae</taxon>
        <taxon>Laccaria</taxon>
    </lineage>
</organism>
<dbReference type="Proteomes" id="UP000001194">
    <property type="component" value="Unassembled WGS sequence"/>
</dbReference>
<dbReference type="InParanoid" id="B0DFP6"/>
<protein>
    <submittedName>
        <fullName evidence="1">Predicted protein</fullName>
    </submittedName>
</protein>
<dbReference type="KEGG" id="lbc:LACBIDRAFT_299938"/>
<dbReference type="HOGENOM" id="CLU_1619314_0_0_1"/>
<name>B0DFP6_LACBS</name>
<reference evidence="1 2" key="1">
    <citation type="journal article" date="2008" name="Nature">
        <title>The genome of Laccaria bicolor provides insights into mycorrhizal symbiosis.</title>
        <authorList>
            <person name="Martin F."/>
            <person name="Aerts A."/>
            <person name="Ahren D."/>
            <person name="Brun A."/>
            <person name="Danchin E.G.J."/>
            <person name="Duchaussoy F."/>
            <person name="Gibon J."/>
            <person name="Kohler A."/>
            <person name="Lindquist E."/>
            <person name="Pereda V."/>
            <person name="Salamov A."/>
            <person name="Shapiro H.J."/>
            <person name="Wuyts J."/>
            <person name="Blaudez D."/>
            <person name="Buee M."/>
            <person name="Brokstein P."/>
            <person name="Canbaeck B."/>
            <person name="Cohen D."/>
            <person name="Courty P.E."/>
            <person name="Coutinho P.M."/>
            <person name="Delaruelle C."/>
            <person name="Detter J.C."/>
            <person name="Deveau A."/>
            <person name="DiFazio S."/>
            <person name="Duplessis S."/>
            <person name="Fraissinet-Tachet L."/>
            <person name="Lucic E."/>
            <person name="Frey-Klett P."/>
            <person name="Fourrey C."/>
            <person name="Feussner I."/>
            <person name="Gay G."/>
            <person name="Grimwood J."/>
            <person name="Hoegger P.J."/>
            <person name="Jain P."/>
            <person name="Kilaru S."/>
            <person name="Labbe J."/>
            <person name="Lin Y.C."/>
            <person name="Legue V."/>
            <person name="Le Tacon F."/>
            <person name="Marmeisse R."/>
            <person name="Melayah D."/>
            <person name="Montanini B."/>
            <person name="Muratet M."/>
            <person name="Nehls U."/>
            <person name="Niculita-Hirzel H."/>
            <person name="Oudot-Le Secq M.P."/>
            <person name="Peter M."/>
            <person name="Quesneville H."/>
            <person name="Rajashekar B."/>
            <person name="Reich M."/>
            <person name="Rouhier N."/>
            <person name="Schmutz J."/>
            <person name="Yin T."/>
            <person name="Chalot M."/>
            <person name="Henrissat B."/>
            <person name="Kuees U."/>
            <person name="Lucas S."/>
            <person name="Van de Peer Y."/>
            <person name="Podila G.K."/>
            <person name="Polle A."/>
            <person name="Pukkila P.J."/>
            <person name="Richardson P.M."/>
            <person name="Rouze P."/>
            <person name="Sanders I.R."/>
            <person name="Stajich J.E."/>
            <person name="Tunlid A."/>
            <person name="Tuskan G."/>
            <person name="Grigoriev I.V."/>
        </authorList>
    </citation>
    <scope>NUCLEOTIDE SEQUENCE [LARGE SCALE GENOMIC DNA]</scope>
    <source>
        <strain evidence="2">S238N-H82 / ATCC MYA-4686</strain>
    </source>
</reference>
<gene>
    <name evidence="1" type="ORF">LACBIDRAFT_299938</name>
</gene>
<evidence type="ECO:0000313" key="1">
    <source>
        <dbReference type="EMBL" id="EDR06383.1"/>
    </source>
</evidence>
<proteinExistence type="predicted"/>
<keyword evidence="2" id="KW-1185">Reference proteome</keyword>
<accession>B0DFP6</accession>
<dbReference type="AlphaFoldDB" id="B0DFP6"/>
<evidence type="ECO:0000313" key="2">
    <source>
        <dbReference type="Proteomes" id="UP000001194"/>
    </source>
</evidence>
<dbReference type="GeneID" id="6078516"/>
<dbReference type="EMBL" id="DS547108">
    <property type="protein sequence ID" value="EDR06383.1"/>
    <property type="molecule type" value="Genomic_DNA"/>
</dbReference>